<feature type="region of interest" description="Disordered" evidence="1">
    <location>
        <begin position="299"/>
        <end position="338"/>
    </location>
</feature>
<name>A0ABR4PT21_9HELO</name>
<evidence type="ECO:0008006" key="5">
    <source>
        <dbReference type="Google" id="ProtNLM"/>
    </source>
</evidence>
<evidence type="ECO:0000313" key="3">
    <source>
        <dbReference type="EMBL" id="KAL3426520.1"/>
    </source>
</evidence>
<dbReference type="PANTHER" id="PTHR36182:SF2">
    <property type="entry name" value="LYTIC POLYSACCHARIDE MONOOXYGENASE"/>
    <property type="match status" value="1"/>
</dbReference>
<gene>
    <name evidence="3" type="ORF">PVAG01_00029</name>
</gene>
<proteinExistence type="predicted"/>
<sequence>MFFTTSTVAVLGLTSIASAHMIMSSPVPYGKSTLNNSPLEQNGSDFPCKQRTGVYDAEGASNVMPLGSTQQLAFIGSAVHGGGSCQVSITYDEAPTKDSTWKVIHSIEGGCPMKNIAGNNGDNANQVNPDTFSYTIPTTLPTGNATIAWTWFNKVGNREMYMNCAPVSLTSSSSKRDEEPTKRDEAAFSALPDMFTANIDNGCYTDELGDLKFPNPGESLELDGTGERLKPIGDCQAASSGGAAASTASASVPTSAAPIATSVPATESAGLPGGVFATIATSAQAIATQVGSASPVVSASAPVSQAPSPIETEAPSSAASPSTPAGTASSGSSGDAGAMTAGSICSPEGLWNCVGGSSFQQCGSGTWSVVMDLAAGTTCAPGQNSNMQISAIAKTKRAIRFSSEHVRRHLRRSS</sequence>
<evidence type="ECO:0000256" key="1">
    <source>
        <dbReference type="SAM" id="MobiDB-lite"/>
    </source>
</evidence>
<dbReference type="Proteomes" id="UP001629113">
    <property type="component" value="Unassembled WGS sequence"/>
</dbReference>
<dbReference type="PANTHER" id="PTHR36182">
    <property type="entry name" value="PROTEIN, PUTATIVE (AFU_ORTHOLOGUE AFUA_6G10930)-RELATED"/>
    <property type="match status" value="1"/>
</dbReference>
<feature type="region of interest" description="Disordered" evidence="1">
    <location>
        <begin position="215"/>
        <end position="240"/>
    </location>
</feature>
<keyword evidence="2" id="KW-0732">Signal</keyword>
<feature type="signal peptide" evidence="2">
    <location>
        <begin position="1"/>
        <end position="19"/>
    </location>
</feature>
<feature type="chain" id="PRO_5046820315" description="Lytic polysaccharide monooxygenase 9" evidence="2">
    <location>
        <begin position="20"/>
        <end position="414"/>
    </location>
</feature>
<evidence type="ECO:0000256" key="2">
    <source>
        <dbReference type="SAM" id="SignalP"/>
    </source>
</evidence>
<reference evidence="3 4" key="1">
    <citation type="submission" date="2024-06" db="EMBL/GenBank/DDBJ databases">
        <title>Complete genome of Phlyctema vagabunda strain 19-DSS-EL-015.</title>
        <authorList>
            <person name="Fiorenzani C."/>
        </authorList>
    </citation>
    <scope>NUCLEOTIDE SEQUENCE [LARGE SCALE GENOMIC DNA]</scope>
    <source>
        <strain evidence="3 4">19-DSS-EL-015</strain>
    </source>
</reference>
<accession>A0ABR4PT21</accession>
<protein>
    <recommendedName>
        <fullName evidence="5">Lytic polysaccharide monooxygenase 9</fullName>
    </recommendedName>
</protein>
<comment type="caution">
    <text evidence="3">The sequence shown here is derived from an EMBL/GenBank/DDBJ whole genome shotgun (WGS) entry which is preliminary data.</text>
</comment>
<evidence type="ECO:0000313" key="4">
    <source>
        <dbReference type="Proteomes" id="UP001629113"/>
    </source>
</evidence>
<dbReference type="EMBL" id="JBFCZG010000001">
    <property type="protein sequence ID" value="KAL3426520.1"/>
    <property type="molecule type" value="Genomic_DNA"/>
</dbReference>
<dbReference type="Gene3D" id="2.70.50.70">
    <property type="match status" value="1"/>
</dbReference>
<keyword evidence="4" id="KW-1185">Reference proteome</keyword>
<organism evidence="3 4">
    <name type="scientific">Phlyctema vagabunda</name>
    <dbReference type="NCBI Taxonomy" id="108571"/>
    <lineage>
        <taxon>Eukaryota</taxon>
        <taxon>Fungi</taxon>
        <taxon>Dikarya</taxon>
        <taxon>Ascomycota</taxon>
        <taxon>Pezizomycotina</taxon>
        <taxon>Leotiomycetes</taxon>
        <taxon>Helotiales</taxon>
        <taxon>Dermateaceae</taxon>
        <taxon>Phlyctema</taxon>
    </lineage>
</organism>